<proteinExistence type="predicted"/>
<evidence type="ECO:0000313" key="2">
    <source>
        <dbReference type="Proteomes" id="UP000026960"/>
    </source>
</evidence>
<reference evidence="1" key="1">
    <citation type="journal article" date="2009" name="Rice">
        <title>De Novo Next Generation Sequencing of Plant Genomes.</title>
        <authorList>
            <person name="Rounsley S."/>
            <person name="Marri P.R."/>
            <person name="Yu Y."/>
            <person name="He R."/>
            <person name="Sisneros N."/>
            <person name="Goicoechea J.L."/>
            <person name="Lee S.J."/>
            <person name="Angelova A."/>
            <person name="Kudrna D."/>
            <person name="Luo M."/>
            <person name="Affourtit J."/>
            <person name="Desany B."/>
            <person name="Knight J."/>
            <person name="Niazi F."/>
            <person name="Egholm M."/>
            <person name="Wing R.A."/>
        </authorList>
    </citation>
    <scope>NUCLEOTIDE SEQUENCE [LARGE SCALE GENOMIC DNA]</scope>
    <source>
        <strain evidence="1">cv. IRGC 105608</strain>
    </source>
</reference>
<dbReference type="EnsemblPlants" id="OBART07G02270.1">
    <property type="protein sequence ID" value="OBART07G02270.1"/>
    <property type="gene ID" value="OBART07G02270"/>
</dbReference>
<dbReference type="AlphaFoldDB" id="A0A0D3GM17"/>
<accession>A0A0D3GM17</accession>
<reference evidence="1" key="2">
    <citation type="submission" date="2015-03" db="UniProtKB">
        <authorList>
            <consortium name="EnsemblPlants"/>
        </authorList>
    </citation>
    <scope>IDENTIFICATION</scope>
</reference>
<evidence type="ECO:0000313" key="1">
    <source>
        <dbReference type="EnsemblPlants" id="OBART07G02270.1"/>
    </source>
</evidence>
<dbReference type="HOGENOM" id="CLU_1752524_0_0_1"/>
<name>A0A0D3GM17_9ORYZ</name>
<keyword evidence="2" id="KW-1185">Reference proteome</keyword>
<protein>
    <submittedName>
        <fullName evidence="1">Uncharacterized protein</fullName>
    </submittedName>
</protein>
<dbReference type="PaxDb" id="65489-OBART07G02270.1"/>
<dbReference type="Proteomes" id="UP000026960">
    <property type="component" value="Chromosome 7"/>
</dbReference>
<organism evidence="1">
    <name type="scientific">Oryza barthii</name>
    <dbReference type="NCBI Taxonomy" id="65489"/>
    <lineage>
        <taxon>Eukaryota</taxon>
        <taxon>Viridiplantae</taxon>
        <taxon>Streptophyta</taxon>
        <taxon>Embryophyta</taxon>
        <taxon>Tracheophyta</taxon>
        <taxon>Spermatophyta</taxon>
        <taxon>Magnoliopsida</taxon>
        <taxon>Liliopsida</taxon>
        <taxon>Poales</taxon>
        <taxon>Poaceae</taxon>
        <taxon>BOP clade</taxon>
        <taxon>Oryzoideae</taxon>
        <taxon>Oryzeae</taxon>
        <taxon>Oryzinae</taxon>
        <taxon>Oryza</taxon>
    </lineage>
</organism>
<dbReference type="Gramene" id="OBART07G02270.1">
    <property type="protein sequence ID" value="OBART07G02270.1"/>
    <property type="gene ID" value="OBART07G02270"/>
</dbReference>
<sequence>MFFLIGTVYESPSSSTISIHRTPCGGVADAEEERALLATDARLVVARVYPDDIVNGGGGGANALMRPLMKPRAPPPPWPCWWPQCSTCGVAEHTPHRARPQRDGQYKLSGNTNRKIKPLTFQNDKEDDRIMFENINKRARIRGHDTCPE</sequence>